<reference evidence="2 3" key="2">
    <citation type="submission" date="2018-10" db="EMBL/GenBank/DDBJ databases">
        <authorList>
            <consortium name="Pathogen Informatics"/>
        </authorList>
    </citation>
    <scope>NUCLEOTIDE SEQUENCE [LARGE SCALE GENOMIC DNA]</scope>
</reference>
<gene>
    <name evidence="2" type="ORF">EVEC_LOCUS12613</name>
</gene>
<accession>A0A0N4VR17</accession>
<proteinExistence type="predicted"/>
<keyword evidence="1" id="KW-0472">Membrane</keyword>
<keyword evidence="1" id="KW-1133">Transmembrane helix</keyword>
<feature type="transmembrane region" description="Helical" evidence="1">
    <location>
        <begin position="13"/>
        <end position="35"/>
    </location>
</feature>
<reference evidence="4" key="1">
    <citation type="submission" date="2017-02" db="UniProtKB">
        <authorList>
            <consortium name="WormBaseParasite"/>
        </authorList>
    </citation>
    <scope>IDENTIFICATION</scope>
</reference>
<evidence type="ECO:0000313" key="4">
    <source>
        <dbReference type="WBParaSite" id="EVEC_0001347601-mRNA-1"/>
    </source>
</evidence>
<dbReference type="WBParaSite" id="EVEC_0001347601-mRNA-1">
    <property type="protein sequence ID" value="EVEC_0001347601-mRNA-1"/>
    <property type="gene ID" value="EVEC_0001347601"/>
</dbReference>
<name>A0A0N4VR17_ENTVE</name>
<keyword evidence="1" id="KW-0812">Transmembrane</keyword>
<dbReference type="EMBL" id="UXUI01015477">
    <property type="protein sequence ID" value="VDD97862.1"/>
    <property type="molecule type" value="Genomic_DNA"/>
</dbReference>
<evidence type="ECO:0000313" key="3">
    <source>
        <dbReference type="Proteomes" id="UP000274131"/>
    </source>
</evidence>
<organism evidence="4">
    <name type="scientific">Enterobius vermicularis</name>
    <name type="common">Human pinworm</name>
    <dbReference type="NCBI Taxonomy" id="51028"/>
    <lineage>
        <taxon>Eukaryota</taxon>
        <taxon>Metazoa</taxon>
        <taxon>Ecdysozoa</taxon>
        <taxon>Nematoda</taxon>
        <taxon>Chromadorea</taxon>
        <taxon>Rhabditida</taxon>
        <taxon>Spirurina</taxon>
        <taxon>Oxyuridomorpha</taxon>
        <taxon>Oxyuroidea</taxon>
        <taxon>Oxyuridae</taxon>
        <taxon>Enterobius</taxon>
    </lineage>
</organism>
<evidence type="ECO:0000313" key="2">
    <source>
        <dbReference type="EMBL" id="VDD97862.1"/>
    </source>
</evidence>
<dbReference type="OrthoDB" id="5837530at2759"/>
<evidence type="ECO:0000256" key="1">
    <source>
        <dbReference type="SAM" id="Phobius"/>
    </source>
</evidence>
<protein>
    <submittedName>
        <fullName evidence="4">G_PROTEIN_RECEP_F1_2 domain-containing protein</fullName>
    </submittedName>
</protein>
<sequence>MITRQRLLNFLSYGAHVLFFAVTSALMLICTTFMLHSAWTYDKLYVYDTCRLVDYIETVIRVETLAGSVVLLYCCRSILDSVLLLIAEYGSLLPWILQNSAQSVNVSQKLCLFI</sequence>
<dbReference type="Proteomes" id="UP000274131">
    <property type="component" value="Unassembled WGS sequence"/>
</dbReference>
<keyword evidence="3" id="KW-1185">Reference proteome</keyword>
<dbReference type="AlphaFoldDB" id="A0A0N4VR17"/>